<evidence type="ECO:0000256" key="6">
    <source>
        <dbReference type="SAM" id="Phobius"/>
    </source>
</evidence>
<dbReference type="EMBL" id="DSUT01000137">
    <property type="protein sequence ID" value="HGK28579.1"/>
    <property type="molecule type" value="Genomic_DNA"/>
</dbReference>
<keyword evidence="5 6" id="KW-0472">Membrane</keyword>
<dbReference type="CDD" id="cd00211">
    <property type="entry name" value="PTS_IIA_fru"/>
    <property type="match status" value="1"/>
</dbReference>
<evidence type="ECO:0000313" key="8">
    <source>
        <dbReference type="EMBL" id="HGK28579.1"/>
    </source>
</evidence>
<feature type="transmembrane region" description="Helical" evidence="6">
    <location>
        <begin position="499"/>
        <end position="516"/>
    </location>
</feature>
<dbReference type="GO" id="GO:0016020">
    <property type="term" value="C:membrane"/>
    <property type="evidence" value="ECO:0007669"/>
    <property type="project" value="UniProtKB-SubCell"/>
</dbReference>
<evidence type="ECO:0000256" key="3">
    <source>
        <dbReference type="ARBA" id="ARBA00022692"/>
    </source>
</evidence>
<reference evidence="8" key="1">
    <citation type="journal article" date="2020" name="mSystems">
        <title>Genome- and Community-Level Interaction Insights into Carbon Utilization and Element Cycling Functions of Hydrothermarchaeota in Hydrothermal Sediment.</title>
        <authorList>
            <person name="Zhou Z."/>
            <person name="Liu Y."/>
            <person name="Xu W."/>
            <person name="Pan J."/>
            <person name="Luo Z.H."/>
            <person name="Li M."/>
        </authorList>
    </citation>
    <scope>NUCLEOTIDE SEQUENCE [LARGE SCALE GENOMIC DNA]</scope>
    <source>
        <strain evidence="8">SpSt-488</strain>
    </source>
</reference>
<dbReference type="PROSITE" id="PS51094">
    <property type="entry name" value="PTS_EIIA_TYPE_2"/>
    <property type="match status" value="1"/>
</dbReference>
<dbReference type="Gene3D" id="3.40.930.10">
    <property type="entry name" value="Mannitol-specific EII, Chain A"/>
    <property type="match status" value="1"/>
</dbReference>
<feature type="transmembrane region" description="Helical" evidence="6">
    <location>
        <begin position="274"/>
        <end position="292"/>
    </location>
</feature>
<keyword evidence="2" id="KW-0813">Transport</keyword>
<sequence length="692" mass="73758">MPAAWRARTTACPTSSSPVCPVRFSSSIPNSVATRRLPVSKHSEARSRQARLPSVRVIDLPRGDSPGAVLALAARELAAAGDVPSAAEVEQALLRREAQGSTGVGNGVAIPHAIVGGLSRPVMVLVRVPDGVAWAAPDGKPVQLILAIVAGEGQRSEYFHVLAHAARALGNPHARQRILKARSLQAAARAFEEAAEPSLLVRSRPVILLVVCVVAAYLAARLLMPLVRLPAGGVYESLGLLRFNNEPWLGRQALVVAVFLGMIVGTLLFWKLRLAVVAVGLAALLMANVIHLDAMVEYMSLPTIIFVMAMMVLIKWLEDKGVFRYAVLKAVERIGGDPRVLLIALMVFSVLLSGFVGEVSGILVTFGLAAEISRRTRTPLIPYLLALVFATNIGSALTLVGNPIGVYLAFVGGLTFESFLRWATPLALLASLVVGGLVVLLFWRSLRTTEKMDLAELEHRVETVKPADMRLGLLTFLGVIASIVLHARAENLLHLPEGTLLMVGPLAAVAFVLFVEQEKGRILIARSIDWWTLLFFMFLFASAACLEHAGVTTKLGYLLLRAAQESPLAGWLGPSGVTSSALILMLWGSGIGSGFVDNMPIVAALVPVVKSLLAVGLPHASILWWALLFGGCFGGNLTMVGSSANLVACGMYERVSGQPVSFGEWFRAGFIITAASLLAATIGLILQVRISP</sequence>
<protein>
    <recommendedName>
        <fullName evidence="7">PTS EIIA type-2 domain-containing protein</fullName>
    </recommendedName>
</protein>
<proteinExistence type="predicted"/>
<feature type="transmembrane region" description="Helical" evidence="6">
    <location>
        <begin position="528"/>
        <end position="549"/>
    </location>
</feature>
<feature type="transmembrane region" description="Helical" evidence="6">
    <location>
        <begin position="599"/>
        <end position="617"/>
    </location>
</feature>
<feature type="transmembrane region" description="Helical" evidence="6">
    <location>
        <begin position="469"/>
        <end position="487"/>
    </location>
</feature>
<dbReference type="PANTHER" id="PTHR43568:SF1">
    <property type="entry name" value="P PROTEIN"/>
    <property type="match status" value="1"/>
</dbReference>
<feature type="transmembrane region" description="Helical" evidence="6">
    <location>
        <begin position="668"/>
        <end position="690"/>
    </location>
</feature>
<dbReference type="InterPro" id="IPR002178">
    <property type="entry name" value="PTS_EIIA_type-2_dom"/>
</dbReference>
<evidence type="ECO:0000256" key="2">
    <source>
        <dbReference type="ARBA" id="ARBA00022448"/>
    </source>
</evidence>
<evidence type="ECO:0000256" key="1">
    <source>
        <dbReference type="ARBA" id="ARBA00004141"/>
    </source>
</evidence>
<feature type="transmembrane region" description="Helical" evidence="6">
    <location>
        <begin position="623"/>
        <end position="647"/>
    </location>
</feature>
<dbReference type="AlphaFoldDB" id="A0A7C4GJA3"/>
<dbReference type="PANTHER" id="PTHR43568">
    <property type="entry name" value="P PROTEIN"/>
    <property type="match status" value="1"/>
</dbReference>
<keyword evidence="3 6" id="KW-0812">Transmembrane</keyword>
<dbReference type="PROSITE" id="PS00372">
    <property type="entry name" value="PTS_EIIA_TYPE_2_HIS"/>
    <property type="match status" value="1"/>
</dbReference>
<comment type="subcellular location">
    <subcellularLocation>
        <location evidence="1">Membrane</location>
        <topology evidence="1">Multi-pass membrane protein</topology>
    </subcellularLocation>
</comment>
<evidence type="ECO:0000256" key="5">
    <source>
        <dbReference type="ARBA" id="ARBA00023136"/>
    </source>
</evidence>
<accession>A0A7C4GJA3</accession>
<feature type="transmembrane region" description="Helical" evidence="6">
    <location>
        <begin position="206"/>
        <end position="227"/>
    </location>
</feature>
<gene>
    <name evidence="8" type="ORF">ENS41_06445</name>
</gene>
<evidence type="ECO:0000259" key="7">
    <source>
        <dbReference type="PROSITE" id="PS51094"/>
    </source>
</evidence>
<feature type="transmembrane region" description="Helical" evidence="6">
    <location>
        <begin position="380"/>
        <end position="410"/>
    </location>
</feature>
<dbReference type="Pfam" id="PF00359">
    <property type="entry name" value="PTS_EIIA_2"/>
    <property type="match status" value="1"/>
</dbReference>
<dbReference type="InterPro" id="IPR016152">
    <property type="entry name" value="PTrfase/Anion_transptr"/>
</dbReference>
<dbReference type="GO" id="GO:0055085">
    <property type="term" value="P:transmembrane transport"/>
    <property type="evidence" value="ECO:0007669"/>
    <property type="project" value="InterPro"/>
</dbReference>
<evidence type="ECO:0000256" key="4">
    <source>
        <dbReference type="ARBA" id="ARBA00022989"/>
    </source>
</evidence>
<feature type="transmembrane region" description="Helical" evidence="6">
    <location>
        <begin position="422"/>
        <end position="443"/>
    </location>
</feature>
<comment type="caution">
    <text evidence="8">The sequence shown here is derived from an EMBL/GenBank/DDBJ whole genome shotgun (WGS) entry which is preliminary data.</text>
</comment>
<dbReference type="SUPFAM" id="SSF55804">
    <property type="entry name" value="Phoshotransferase/anion transport protein"/>
    <property type="match status" value="1"/>
</dbReference>
<keyword evidence="4 6" id="KW-1133">Transmembrane helix</keyword>
<name>A0A7C4GJA3_UNCW3</name>
<dbReference type="Pfam" id="PF03600">
    <property type="entry name" value="CitMHS"/>
    <property type="match status" value="1"/>
</dbReference>
<feature type="transmembrane region" description="Helical" evidence="6">
    <location>
        <begin position="248"/>
        <end position="268"/>
    </location>
</feature>
<dbReference type="InterPro" id="IPR051475">
    <property type="entry name" value="Diverse_Ion_Transporter"/>
</dbReference>
<feature type="transmembrane region" description="Helical" evidence="6">
    <location>
        <begin position="340"/>
        <end position="368"/>
    </location>
</feature>
<dbReference type="InterPro" id="IPR004680">
    <property type="entry name" value="Cit_transptr-like_dom"/>
</dbReference>
<feature type="domain" description="PTS EIIA type-2" evidence="7">
    <location>
        <begin position="50"/>
        <end position="194"/>
    </location>
</feature>
<feature type="transmembrane region" description="Helical" evidence="6">
    <location>
        <begin position="569"/>
        <end position="587"/>
    </location>
</feature>
<organism evidence="8">
    <name type="scientific">candidate division WOR-3 bacterium</name>
    <dbReference type="NCBI Taxonomy" id="2052148"/>
    <lineage>
        <taxon>Bacteria</taxon>
        <taxon>Bacteria division WOR-3</taxon>
    </lineage>
</organism>